<keyword evidence="7 8" id="KW-0472">Membrane</keyword>
<dbReference type="GO" id="GO:0005886">
    <property type="term" value="C:plasma membrane"/>
    <property type="evidence" value="ECO:0007669"/>
    <property type="project" value="UniProtKB-SubCell"/>
</dbReference>
<dbReference type="NCBIfam" id="TIGR02602">
    <property type="entry name" value="8TM_EpsH"/>
    <property type="match status" value="1"/>
</dbReference>
<keyword evidence="4 8" id="KW-0812">Transmembrane</keyword>
<keyword evidence="5 10" id="KW-0378">Hydrolase</keyword>
<dbReference type="AlphaFoldDB" id="A0A9X4YBQ8"/>
<feature type="transmembrane region" description="Helical" evidence="8">
    <location>
        <begin position="47"/>
        <end position="66"/>
    </location>
</feature>
<evidence type="ECO:0000313" key="10">
    <source>
        <dbReference type="EMBL" id="MYL26809.1"/>
    </source>
</evidence>
<evidence type="ECO:0000256" key="7">
    <source>
        <dbReference type="ARBA" id="ARBA00023136"/>
    </source>
</evidence>
<proteinExistence type="predicted"/>
<evidence type="ECO:0000313" key="11">
    <source>
        <dbReference type="Proteomes" id="UP000460751"/>
    </source>
</evidence>
<evidence type="ECO:0000256" key="5">
    <source>
        <dbReference type="ARBA" id="ARBA00022801"/>
    </source>
</evidence>
<dbReference type="InterPro" id="IPR026392">
    <property type="entry name" value="Exo/Archaeosortase_dom"/>
</dbReference>
<evidence type="ECO:0000256" key="3">
    <source>
        <dbReference type="ARBA" id="ARBA00022670"/>
    </source>
</evidence>
<dbReference type="GO" id="GO:0008233">
    <property type="term" value="F:peptidase activity"/>
    <property type="evidence" value="ECO:0007669"/>
    <property type="project" value="UniProtKB-KW"/>
</dbReference>
<evidence type="ECO:0000256" key="1">
    <source>
        <dbReference type="ARBA" id="ARBA00004651"/>
    </source>
</evidence>
<feature type="transmembrane region" description="Helical" evidence="8">
    <location>
        <begin position="127"/>
        <end position="151"/>
    </location>
</feature>
<evidence type="ECO:0000256" key="6">
    <source>
        <dbReference type="ARBA" id="ARBA00022989"/>
    </source>
</evidence>
<feature type="domain" description="Methanolan biosynthesis EpsI" evidence="9">
    <location>
        <begin position="311"/>
        <end position="508"/>
    </location>
</feature>
<evidence type="ECO:0000256" key="8">
    <source>
        <dbReference type="SAM" id="Phobius"/>
    </source>
</evidence>
<feature type="transmembrane region" description="Helical" evidence="8">
    <location>
        <begin position="304"/>
        <end position="322"/>
    </location>
</feature>
<dbReference type="Pfam" id="PF11984">
    <property type="entry name" value="DUF3485"/>
    <property type="match status" value="1"/>
</dbReference>
<keyword evidence="3" id="KW-0645">Protease</keyword>
<evidence type="ECO:0000256" key="4">
    <source>
        <dbReference type="ARBA" id="ARBA00022692"/>
    </source>
</evidence>
<accession>A0A9X4YBQ8</accession>
<dbReference type="Proteomes" id="UP000460751">
    <property type="component" value="Unassembled WGS sequence"/>
</dbReference>
<name>A0A9X4YBQ8_9GAMM</name>
<dbReference type="InterPro" id="IPR013426">
    <property type="entry name" value="EpsH-like"/>
</dbReference>
<organism evidence="10 11">
    <name type="scientific">Vreelandella halophila</name>
    <dbReference type="NCBI Taxonomy" id="86177"/>
    <lineage>
        <taxon>Bacteria</taxon>
        <taxon>Pseudomonadati</taxon>
        <taxon>Pseudomonadota</taxon>
        <taxon>Gammaproteobacteria</taxon>
        <taxon>Oceanospirillales</taxon>
        <taxon>Halomonadaceae</taxon>
        <taxon>Vreelandella</taxon>
    </lineage>
</organism>
<keyword evidence="2" id="KW-1003">Cell membrane</keyword>
<protein>
    <submittedName>
        <fullName evidence="10">Exosortase</fullName>
        <ecNumber evidence="10">3.4.22.-</ecNumber>
    </submittedName>
</protein>
<dbReference type="EMBL" id="WMEX01000004">
    <property type="protein sequence ID" value="MYL26809.1"/>
    <property type="molecule type" value="Genomic_DNA"/>
</dbReference>
<comment type="caution">
    <text evidence="10">The sequence shown here is derived from an EMBL/GenBank/DDBJ whole genome shotgun (WGS) entry which is preliminary data.</text>
</comment>
<gene>
    <name evidence="10" type="primary">xrt</name>
    <name evidence="10" type="ORF">GLW01_08375</name>
</gene>
<sequence>MTHMEGTPSSSGRLNRLAPALMLLALLGSTAGTWWLTLDRWMKLDESYSHGFLLLVVSLFLTWQAWHRERPVVGFYPLWLVPFVLGLAGYAIGDLLGVQALRQLALVPLILVGLAVLWGWRQLVPFLIPIGILFFAMPVWDFISWPLQLMTTSVNQLLLGAYGVDFEVEGVFVYLIGIGAFEIANGCSGLRYLLVGMTLSSLYGHLNLQRWSSRILLLVVGVAFSLMANWIRVFIIILAGYLTDMETSLIEDHDAFGWWVFAGTLVPLFFIARLIEGRAGERETPADSGDRVPAQPLHRNSDRWAMGVTVALPLVMVLFFSSSQAQVETRMQTYSLDPLSSESWAPLFQRQLVDWRPHMKGTDRSLEKTFFRKDSGDPGEDRVTGFVGLYTYNPQRGGHEAVMYGNRLYDRANWLPDETFAVDTGDGIQWQGLTLRRRASEQRLHLAYSYYVESFWETDEIRAKLSQLLGTFNARSDGSLMVVGIHCGECDGQATVSELAAELRPDLQAAVDQFSVE</sequence>
<dbReference type="Pfam" id="PF09721">
    <property type="entry name" value="Exosortase_EpsH"/>
    <property type="match status" value="1"/>
</dbReference>
<dbReference type="InterPro" id="IPR014263">
    <property type="entry name" value="Methanolan_biosynth_EpsI"/>
</dbReference>
<feature type="transmembrane region" description="Helical" evidence="8">
    <location>
        <begin position="215"/>
        <end position="243"/>
    </location>
</feature>
<keyword evidence="6 8" id="KW-1133">Transmembrane helix</keyword>
<reference evidence="10 11" key="1">
    <citation type="submission" date="2019-11" db="EMBL/GenBank/DDBJ databases">
        <title>Genome sequences of 17 halophilic strains isolated from different environments.</title>
        <authorList>
            <person name="Furrow R.E."/>
        </authorList>
    </citation>
    <scope>NUCLEOTIDE SEQUENCE [LARGE SCALE GENOMIC DNA]</scope>
    <source>
        <strain evidence="10 11">22507_15_FS</strain>
    </source>
</reference>
<evidence type="ECO:0000256" key="2">
    <source>
        <dbReference type="ARBA" id="ARBA00022475"/>
    </source>
</evidence>
<keyword evidence="11" id="KW-1185">Reference proteome</keyword>
<comment type="subcellular location">
    <subcellularLocation>
        <location evidence="1">Cell membrane</location>
        <topology evidence="1">Multi-pass membrane protein</topology>
    </subcellularLocation>
</comment>
<dbReference type="EC" id="3.4.22.-" evidence="10"/>
<feature type="transmembrane region" description="Helical" evidence="8">
    <location>
        <begin position="171"/>
        <end position="194"/>
    </location>
</feature>
<feature type="transmembrane region" description="Helical" evidence="8">
    <location>
        <begin position="255"/>
        <end position="275"/>
    </location>
</feature>
<feature type="transmembrane region" description="Helical" evidence="8">
    <location>
        <begin position="104"/>
        <end position="120"/>
    </location>
</feature>
<dbReference type="NCBIfam" id="TIGR04178">
    <property type="entry name" value="exo_archaeo"/>
    <property type="match status" value="1"/>
</dbReference>
<dbReference type="InterPro" id="IPR019127">
    <property type="entry name" value="Exosortase"/>
</dbReference>
<evidence type="ECO:0000259" key="9">
    <source>
        <dbReference type="Pfam" id="PF11984"/>
    </source>
</evidence>
<feature type="transmembrane region" description="Helical" evidence="8">
    <location>
        <begin position="73"/>
        <end position="92"/>
    </location>
</feature>
<dbReference type="GO" id="GO:0006508">
    <property type="term" value="P:proteolysis"/>
    <property type="evidence" value="ECO:0007669"/>
    <property type="project" value="UniProtKB-KW"/>
</dbReference>